<dbReference type="EMBL" id="OW152831">
    <property type="protein sequence ID" value="CAH2049042.1"/>
    <property type="molecule type" value="Genomic_DNA"/>
</dbReference>
<name>A0ABN8I9G2_9NEOP</name>
<keyword evidence="4" id="KW-1185">Reference proteome</keyword>
<dbReference type="InterPro" id="IPR003599">
    <property type="entry name" value="Ig_sub"/>
</dbReference>
<dbReference type="CDD" id="cd00096">
    <property type="entry name" value="Ig"/>
    <property type="match status" value="1"/>
</dbReference>
<evidence type="ECO:0000313" key="3">
    <source>
        <dbReference type="EMBL" id="CAH2049042.1"/>
    </source>
</evidence>
<sequence length="322" mass="34570">MKTLFQNVSHLGGAGRGGGVGGPGFARRQRTSMRARPGETAALRCRVLNLADRAVSWIRSSDLQILTHAGTVFTADSRVTAITGQAEDGGAEPSAEEGEGWEGADVYDQTWESSGSKGEETVHTLRIERLRPSDSGRYECQINTEPKMSMFFNLTVTDSSLPEVVVRALGPRQVTAPAGGAAELACEAHYATKRGAALGALPPLRIRWHHGGRALDSERARGGVSLEAERWAGGARSRLTLAALGTEHSGRWRCSVFSASDTLTLRVQTDSESDMEAMQRDQAVARVSNGAHSQRTRLAYSLPLARSLLLAALTVWHLLAPT</sequence>
<reference evidence="3" key="1">
    <citation type="submission" date="2022-03" db="EMBL/GenBank/DDBJ databases">
        <authorList>
            <person name="Martin H S."/>
        </authorList>
    </citation>
    <scope>NUCLEOTIDE SEQUENCE</scope>
</reference>
<dbReference type="InterPro" id="IPR007110">
    <property type="entry name" value="Ig-like_dom"/>
</dbReference>
<dbReference type="SMART" id="SM00408">
    <property type="entry name" value="IGc2"/>
    <property type="match status" value="2"/>
</dbReference>
<organism evidence="3 4">
    <name type="scientific">Iphiclides podalirius</name>
    <name type="common">scarce swallowtail</name>
    <dbReference type="NCBI Taxonomy" id="110791"/>
    <lineage>
        <taxon>Eukaryota</taxon>
        <taxon>Metazoa</taxon>
        <taxon>Ecdysozoa</taxon>
        <taxon>Arthropoda</taxon>
        <taxon>Hexapoda</taxon>
        <taxon>Insecta</taxon>
        <taxon>Pterygota</taxon>
        <taxon>Neoptera</taxon>
        <taxon>Endopterygota</taxon>
        <taxon>Lepidoptera</taxon>
        <taxon>Glossata</taxon>
        <taxon>Ditrysia</taxon>
        <taxon>Papilionoidea</taxon>
        <taxon>Papilionidae</taxon>
        <taxon>Papilioninae</taxon>
        <taxon>Iphiclides</taxon>
    </lineage>
</organism>
<protein>
    <recommendedName>
        <fullName evidence="2">Ig-like domain-containing protein</fullName>
    </recommendedName>
</protein>
<proteinExistence type="predicted"/>
<dbReference type="Gene3D" id="2.60.40.10">
    <property type="entry name" value="Immunoglobulins"/>
    <property type="match status" value="2"/>
</dbReference>
<feature type="region of interest" description="Disordered" evidence="1">
    <location>
        <begin position="12"/>
        <end position="37"/>
    </location>
</feature>
<evidence type="ECO:0000259" key="2">
    <source>
        <dbReference type="PROSITE" id="PS50835"/>
    </source>
</evidence>
<feature type="domain" description="Ig-like" evidence="2">
    <location>
        <begin position="162"/>
        <end position="264"/>
    </location>
</feature>
<dbReference type="Proteomes" id="UP000837857">
    <property type="component" value="Chromosome 19"/>
</dbReference>
<feature type="domain" description="Ig-like" evidence="2">
    <location>
        <begin position="23"/>
        <end position="157"/>
    </location>
</feature>
<dbReference type="SUPFAM" id="SSF48726">
    <property type="entry name" value="Immunoglobulin"/>
    <property type="match status" value="2"/>
</dbReference>
<accession>A0ABN8I9G2</accession>
<dbReference type="InterPro" id="IPR036179">
    <property type="entry name" value="Ig-like_dom_sf"/>
</dbReference>
<feature type="non-terminal residue" evidence="3">
    <location>
        <position position="322"/>
    </location>
</feature>
<dbReference type="InterPro" id="IPR037448">
    <property type="entry name" value="Zig-8"/>
</dbReference>
<evidence type="ECO:0000313" key="4">
    <source>
        <dbReference type="Proteomes" id="UP000837857"/>
    </source>
</evidence>
<dbReference type="PANTHER" id="PTHR23279">
    <property type="entry name" value="DEFECTIVE PROBOSCIS EXTENSION RESPONSE DPR -RELATED"/>
    <property type="match status" value="1"/>
</dbReference>
<feature type="compositionally biased region" description="Gly residues" evidence="1">
    <location>
        <begin position="12"/>
        <end position="24"/>
    </location>
</feature>
<gene>
    <name evidence="3" type="ORF">IPOD504_LOCUS6558</name>
</gene>
<dbReference type="InterPro" id="IPR003598">
    <property type="entry name" value="Ig_sub2"/>
</dbReference>
<evidence type="ECO:0000256" key="1">
    <source>
        <dbReference type="SAM" id="MobiDB-lite"/>
    </source>
</evidence>
<dbReference type="PANTHER" id="PTHR23279:SF41">
    <property type="entry name" value="DEFECTIVE PROBOSCIS EXTENSION RESPONSE 4-RELATED"/>
    <property type="match status" value="1"/>
</dbReference>
<dbReference type="PROSITE" id="PS50835">
    <property type="entry name" value="IG_LIKE"/>
    <property type="match status" value="2"/>
</dbReference>
<dbReference type="InterPro" id="IPR013783">
    <property type="entry name" value="Ig-like_fold"/>
</dbReference>
<dbReference type="SMART" id="SM00409">
    <property type="entry name" value="IG"/>
    <property type="match status" value="2"/>
</dbReference>